<accession>A0A3P7LYS4</accession>
<evidence type="ECO:0000313" key="2">
    <source>
        <dbReference type="Proteomes" id="UP000281553"/>
    </source>
</evidence>
<dbReference type="Proteomes" id="UP000281553">
    <property type="component" value="Unassembled WGS sequence"/>
</dbReference>
<keyword evidence="2" id="KW-1185">Reference proteome</keyword>
<name>A0A3P7LYS4_DIBLA</name>
<dbReference type="AlphaFoldDB" id="A0A3P7LYS4"/>
<gene>
    <name evidence="1" type="ORF">DILT_LOCUS12608</name>
</gene>
<dbReference type="EMBL" id="UYRU01067024">
    <property type="protein sequence ID" value="VDN16777.1"/>
    <property type="molecule type" value="Genomic_DNA"/>
</dbReference>
<organism evidence="1 2">
    <name type="scientific">Dibothriocephalus latus</name>
    <name type="common">Fish tapeworm</name>
    <name type="synonym">Diphyllobothrium latum</name>
    <dbReference type="NCBI Taxonomy" id="60516"/>
    <lineage>
        <taxon>Eukaryota</taxon>
        <taxon>Metazoa</taxon>
        <taxon>Spiralia</taxon>
        <taxon>Lophotrochozoa</taxon>
        <taxon>Platyhelminthes</taxon>
        <taxon>Cestoda</taxon>
        <taxon>Eucestoda</taxon>
        <taxon>Diphyllobothriidea</taxon>
        <taxon>Diphyllobothriidae</taxon>
        <taxon>Dibothriocephalus</taxon>
    </lineage>
</organism>
<sequence length="118" mass="12878">MAATVAVHSTGLGHISKFDEAEILARGDNRVSRELLESWFSGPESINKRKDLAFPYGVLRNCLSKRISHVERAGPSNNSDDSGHNCCAIVKPASDADKEIVAIDEPSLHQLRPQVVTK</sequence>
<proteinExistence type="predicted"/>
<dbReference type="OrthoDB" id="6260682at2759"/>
<evidence type="ECO:0000313" key="1">
    <source>
        <dbReference type="EMBL" id="VDN16777.1"/>
    </source>
</evidence>
<protein>
    <submittedName>
        <fullName evidence="1">Uncharacterized protein</fullName>
    </submittedName>
</protein>
<reference evidence="1 2" key="1">
    <citation type="submission" date="2018-11" db="EMBL/GenBank/DDBJ databases">
        <authorList>
            <consortium name="Pathogen Informatics"/>
        </authorList>
    </citation>
    <scope>NUCLEOTIDE SEQUENCE [LARGE SCALE GENOMIC DNA]</scope>
</reference>